<dbReference type="CDD" id="cd01014">
    <property type="entry name" value="nicotinamidase_related"/>
    <property type="match status" value="1"/>
</dbReference>
<dbReference type="Proteomes" id="UP001597135">
    <property type="component" value="Unassembled WGS sequence"/>
</dbReference>
<dbReference type="Pfam" id="PF00857">
    <property type="entry name" value="Isochorismatase"/>
    <property type="match status" value="1"/>
</dbReference>
<dbReference type="PANTHER" id="PTHR43540:SF1">
    <property type="entry name" value="ISOCHORISMATASE HYDROLASE"/>
    <property type="match status" value="1"/>
</dbReference>
<feature type="domain" description="Isochorismatase-like" evidence="2">
    <location>
        <begin position="5"/>
        <end position="146"/>
    </location>
</feature>
<reference evidence="4" key="1">
    <citation type="journal article" date="2019" name="Int. J. Syst. Evol. Microbiol.">
        <title>The Global Catalogue of Microorganisms (GCM) 10K type strain sequencing project: providing services to taxonomists for standard genome sequencing and annotation.</title>
        <authorList>
            <consortium name="The Broad Institute Genomics Platform"/>
            <consortium name="The Broad Institute Genome Sequencing Center for Infectious Disease"/>
            <person name="Wu L."/>
            <person name="Ma J."/>
        </authorList>
    </citation>
    <scope>NUCLEOTIDE SEQUENCE [LARGE SCALE GENOMIC DNA]</scope>
    <source>
        <strain evidence="4">CCUG 62953</strain>
    </source>
</reference>
<dbReference type="GO" id="GO:0016787">
    <property type="term" value="F:hydrolase activity"/>
    <property type="evidence" value="ECO:0007669"/>
    <property type="project" value="UniProtKB-KW"/>
</dbReference>
<dbReference type="SUPFAM" id="SSF52499">
    <property type="entry name" value="Isochorismatase-like hydrolases"/>
    <property type="match status" value="1"/>
</dbReference>
<evidence type="ECO:0000313" key="4">
    <source>
        <dbReference type="Proteomes" id="UP001597135"/>
    </source>
</evidence>
<comment type="caution">
    <text evidence="3">The sequence shown here is derived from an EMBL/GenBank/DDBJ whole genome shotgun (WGS) entry which is preliminary data.</text>
</comment>
<proteinExistence type="predicted"/>
<keyword evidence="4" id="KW-1185">Reference proteome</keyword>
<gene>
    <name evidence="3" type="ORF">ACFQ4E_03200</name>
</gene>
<dbReference type="InterPro" id="IPR036380">
    <property type="entry name" value="Isochorismatase-like_sf"/>
</dbReference>
<dbReference type="InterPro" id="IPR000868">
    <property type="entry name" value="Isochorismatase-like_dom"/>
</dbReference>
<organism evidence="3 4">
    <name type="scientific">Litorisediminicola beolgyonensis</name>
    <dbReference type="NCBI Taxonomy" id="1173614"/>
    <lineage>
        <taxon>Bacteria</taxon>
        <taxon>Pseudomonadati</taxon>
        <taxon>Pseudomonadota</taxon>
        <taxon>Alphaproteobacteria</taxon>
        <taxon>Rhodobacterales</taxon>
        <taxon>Paracoccaceae</taxon>
        <taxon>Litorisediminicola</taxon>
    </lineage>
</organism>
<protein>
    <submittedName>
        <fullName evidence="3">Cysteine hydrolase family protein</fullName>
        <ecNumber evidence="3">3.-.-.-</ecNumber>
    </submittedName>
</protein>
<dbReference type="EMBL" id="JBHTMU010000004">
    <property type="protein sequence ID" value="MFD1341416.1"/>
    <property type="molecule type" value="Genomic_DNA"/>
</dbReference>
<accession>A0ABW3ZEF6</accession>
<evidence type="ECO:0000313" key="3">
    <source>
        <dbReference type="EMBL" id="MFD1341416.1"/>
    </source>
</evidence>
<dbReference type="Gene3D" id="3.40.50.850">
    <property type="entry name" value="Isochorismatase-like"/>
    <property type="match status" value="1"/>
</dbReference>
<dbReference type="InterPro" id="IPR050272">
    <property type="entry name" value="Isochorismatase-like_hydrls"/>
</dbReference>
<sequence length="188" mass="19811">MARSAALILIDFQRGFRDPVWGARNNPEAEAQAGRLLDAWRDRAAPLWHVRHLSRDAGSPLAPGPGAEFLPELAPSKGEPVIEKSVNSAFIGTDLEAELRAAGIETLVICGLTTPHCVSTTTRMAANLGFEVTLAHDACAAFAANADTGWSDAVVSPAPQAIHEAAVSHLHGEFCTARSVDQILGALS</sequence>
<dbReference type="EC" id="3.-.-.-" evidence="3"/>
<evidence type="ECO:0000259" key="2">
    <source>
        <dbReference type="Pfam" id="PF00857"/>
    </source>
</evidence>
<keyword evidence="1 3" id="KW-0378">Hydrolase</keyword>
<dbReference type="PANTHER" id="PTHR43540">
    <property type="entry name" value="PEROXYUREIDOACRYLATE/UREIDOACRYLATE AMIDOHYDROLASE-RELATED"/>
    <property type="match status" value="1"/>
</dbReference>
<dbReference type="RefSeq" id="WP_386801474.1">
    <property type="nucleotide sequence ID" value="NZ_JBHTMU010000004.1"/>
</dbReference>
<evidence type="ECO:0000256" key="1">
    <source>
        <dbReference type="ARBA" id="ARBA00022801"/>
    </source>
</evidence>
<name>A0ABW3ZEF6_9RHOB</name>